<protein>
    <submittedName>
        <fullName evidence="2">Uncharacterized protein</fullName>
    </submittedName>
</protein>
<dbReference type="AlphaFoldDB" id="D9W5X4"/>
<organism evidence="2 3">
    <name type="scientific">Streptomyces himastatinicus ATCC 53653</name>
    <dbReference type="NCBI Taxonomy" id="457427"/>
    <lineage>
        <taxon>Bacteria</taxon>
        <taxon>Bacillati</taxon>
        <taxon>Actinomycetota</taxon>
        <taxon>Actinomycetes</taxon>
        <taxon>Kitasatosporales</taxon>
        <taxon>Streptomycetaceae</taxon>
        <taxon>Streptomyces</taxon>
        <taxon>Streptomyces violaceusniger group</taxon>
    </lineage>
</organism>
<dbReference type="STRING" id="457427.SSOG_00042"/>
<evidence type="ECO:0000256" key="1">
    <source>
        <dbReference type="SAM" id="MobiDB-lite"/>
    </source>
</evidence>
<feature type="region of interest" description="Disordered" evidence="1">
    <location>
        <begin position="29"/>
        <end position="53"/>
    </location>
</feature>
<name>D9W5X4_9ACTN</name>
<reference evidence="2 3" key="1">
    <citation type="submission" date="2009-02" db="EMBL/GenBank/DDBJ databases">
        <title>Annotation of Streptomyces hygroscopicus strain ATCC 53653.</title>
        <authorList>
            <consortium name="The Broad Institute Genome Sequencing Platform"/>
            <consortium name="Broad Institute Microbial Sequencing Center"/>
            <person name="Fischbach M."/>
            <person name="Godfrey P."/>
            <person name="Ward D."/>
            <person name="Young S."/>
            <person name="Zeng Q."/>
            <person name="Koehrsen M."/>
            <person name="Alvarado L."/>
            <person name="Berlin A.M."/>
            <person name="Bochicchio J."/>
            <person name="Borenstein D."/>
            <person name="Chapman S.B."/>
            <person name="Chen Z."/>
            <person name="Engels R."/>
            <person name="Freedman E."/>
            <person name="Gellesch M."/>
            <person name="Goldberg J."/>
            <person name="Griggs A."/>
            <person name="Gujja S."/>
            <person name="Heilman E.R."/>
            <person name="Heiman D.I."/>
            <person name="Hepburn T.A."/>
            <person name="Howarth C."/>
            <person name="Jen D."/>
            <person name="Larson L."/>
            <person name="Lewis B."/>
            <person name="Mehta T."/>
            <person name="Park D."/>
            <person name="Pearson M."/>
            <person name="Richards J."/>
            <person name="Roberts A."/>
            <person name="Saif S."/>
            <person name="Shea T.D."/>
            <person name="Shenoy N."/>
            <person name="Sisk P."/>
            <person name="Stolte C."/>
            <person name="Sykes S.N."/>
            <person name="Thomson T."/>
            <person name="Walk T."/>
            <person name="White J."/>
            <person name="Yandava C."/>
            <person name="Straight P."/>
            <person name="Clardy J."/>
            <person name="Hung D."/>
            <person name="Kolter R."/>
            <person name="Mekalanos J."/>
            <person name="Walker S."/>
            <person name="Walsh C.T."/>
            <person name="Wieland-Brown L.C."/>
            <person name="Haas B."/>
            <person name="Nusbaum C."/>
            <person name="Birren B."/>
        </authorList>
    </citation>
    <scope>NUCLEOTIDE SEQUENCE [LARGE SCALE GENOMIC DNA]</scope>
    <source>
        <strain evidence="2 3">ATCC 53653</strain>
    </source>
</reference>
<dbReference type="HOGENOM" id="CLU_3066688_0_0_11"/>
<evidence type="ECO:0000313" key="2">
    <source>
        <dbReference type="EMBL" id="EFL20330.1"/>
    </source>
</evidence>
<evidence type="ECO:0000313" key="3">
    <source>
        <dbReference type="Proteomes" id="UP000003963"/>
    </source>
</evidence>
<keyword evidence="3" id="KW-1185">Reference proteome</keyword>
<feature type="compositionally biased region" description="Low complexity" evidence="1">
    <location>
        <begin position="41"/>
        <end position="53"/>
    </location>
</feature>
<gene>
    <name evidence="2" type="ORF">SSOG_00042</name>
</gene>
<sequence>MKCASQAHTAHALTVAALLLQELGDHSQAPGFTPIEALPTAASSPARHASSST</sequence>
<dbReference type="EMBL" id="GG657754">
    <property type="protein sequence ID" value="EFL20330.1"/>
    <property type="molecule type" value="Genomic_DNA"/>
</dbReference>
<proteinExistence type="predicted"/>
<dbReference type="Proteomes" id="UP000003963">
    <property type="component" value="Unassembled WGS sequence"/>
</dbReference>
<accession>D9W5X4</accession>